<keyword evidence="2" id="KW-1185">Reference proteome</keyword>
<organism evidence="1 2">
    <name type="scientific">Caecibacteroides pullorum</name>
    <dbReference type="NCBI Taxonomy" id="2725562"/>
    <lineage>
        <taxon>Bacteria</taxon>
        <taxon>Pseudomonadati</taxon>
        <taxon>Bacteroidota</taxon>
        <taxon>Bacteroidia</taxon>
        <taxon>Bacteroidales</taxon>
        <taxon>Bacteroidaceae</taxon>
        <taxon>Caecibacteroides</taxon>
    </lineage>
</organism>
<dbReference type="EMBL" id="JACJMO010000002">
    <property type="protein sequence ID" value="MBM6856502.1"/>
    <property type="molecule type" value="Genomic_DNA"/>
</dbReference>
<proteinExistence type="predicted"/>
<dbReference type="Proteomes" id="UP000698924">
    <property type="component" value="Unassembled WGS sequence"/>
</dbReference>
<dbReference type="AlphaFoldDB" id="A0AA41D9G7"/>
<comment type="caution">
    <text evidence="1">The sequence shown here is derived from an EMBL/GenBank/DDBJ whole genome shotgun (WGS) entry which is preliminary data.</text>
</comment>
<reference evidence="1 2" key="1">
    <citation type="journal article" date="2021" name="Sci. Rep.">
        <title>The distribution of antibiotic resistance genes in chicken gut microbiota commensals.</title>
        <authorList>
            <person name="Juricova H."/>
            <person name="Matiasovicova J."/>
            <person name="Kubasova T."/>
            <person name="Cejkova D."/>
            <person name="Rychlik I."/>
        </authorList>
    </citation>
    <scope>NUCLEOTIDE SEQUENCE [LARGE SCALE GENOMIC DNA]</scope>
    <source>
        <strain evidence="1 2">An421</strain>
    </source>
</reference>
<evidence type="ECO:0000313" key="2">
    <source>
        <dbReference type="Proteomes" id="UP000698924"/>
    </source>
</evidence>
<evidence type="ECO:0000313" key="1">
    <source>
        <dbReference type="EMBL" id="MBM6856502.1"/>
    </source>
</evidence>
<sequence length="132" mass="14855">MKSDIDIKDDIYNHIKGSALERAVTGKLCKASKRPSGSDKEDIVISILDNGSGQIQEAFVNVNIYVKDNIRDGQAEMNDPRCRELCRTAIDVLEVGRGAGFRFTLDKQRVMPVNGKDEHFINNKLLYKQVNE</sequence>
<protein>
    <submittedName>
        <fullName evidence="1">Uncharacterized protein</fullName>
    </submittedName>
</protein>
<gene>
    <name evidence="1" type="ORF">H6D15_02600</name>
</gene>
<name>A0AA41D9G7_9BACT</name>
<dbReference type="RefSeq" id="WP_204970990.1">
    <property type="nucleotide sequence ID" value="NZ_JAAZTS010000002.1"/>
</dbReference>
<accession>A0AA41D9G7</accession>